<organism evidence="2 3">
    <name type="scientific">Hibiscus sabdariffa</name>
    <name type="common">roselle</name>
    <dbReference type="NCBI Taxonomy" id="183260"/>
    <lineage>
        <taxon>Eukaryota</taxon>
        <taxon>Viridiplantae</taxon>
        <taxon>Streptophyta</taxon>
        <taxon>Embryophyta</taxon>
        <taxon>Tracheophyta</taxon>
        <taxon>Spermatophyta</taxon>
        <taxon>Magnoliopsida</taxon>
        <taxon>eudicotyledons</taxon>
        <taxon>Gunneridae</taxon>
        <taxon>Pentapetalae</taxon>
        <taxon>rosids</taxon>
        <taxon>malvids</taxon>
        <taxon>Malvales</taxon>
        <taxon>Malvaceae</taxon>
        <taxon>Malvoideae</taxon>
        <taxon>Hibiscus</taxon>
    </lineage>
</organism>
<dbReference type="Proteomes" id="UP001472677">
    <property type="component" value="Unassembled WGS sequence"/>
</dbReference>
<keyword evidence="1" id="KW-0472">Membrane</keyword>
<reference evidence="2 3" key="1">
    <citation type="journal article" date="2024" name="G3 (Bethesda)">
        <title>Genome assembly of Hibiscus sabdariffa L. provides insights into metabolisms of medicinal natural products.</title>
        <authorList>
            <person name="Kim T."/>
        </authorList>
    </citation>
    <scope>NUCLEOTIDE SEQUENCE [LARGE SCALE GENOMIC DNA]</scope>
    <source>
        <strain evidence="2">TK-2024</strain>
        <tissue evidence="2">Old leaves</tissue>
    </source>
</reference>
<feature type="transmembrane region" description="Helical" evidence="1">
    <location>
        <begin position="20"/>
        <end position="46"/>
    </location>
</feature>
<gene>
    <name evidence="2" type="ORF">V6N12_024954</name>
</gene>
<accession>A0ABR2AUF0</accession>
<evidence type="ECO:0000313" key="2">
    <source>
        <dbReference type="EMBL" id="KAK8497743.1"/>
    </source>
</evidence>
<keyword evidence="1" id="KW-0812">Transmembrane</keyword>
<proteinExistence type="predicted"/>
<dbReference type="EMBL" id="JBBPBM010000297">
    <property type="protein sequence ID" value="KAK8497743.1"/>
    <property type="molecule type" value="Genomic_DNA"/>
</dbReference>
<sequence length="119" mass="13724">MCRSRRPRSMWVTPMCDQPMTFLFLILSEYMGRIILSTIGLCFFVLHHTKRRHITFHQLVCLIPIEALFAETHLEYPPKGNVPLHVQPPSLSSEWRLESPLNSLTSRSLSCCLSLKPST</sequence>
<keyword evidence="1" id="KW-1133">Transmembrane helix</keyword>
<evidence type="ECO:0000256" key="1">
    <source>
        <dbReference type="SAM" id="Phobius"/>
    </source>
</evidence>
<name>A0ABR2AUF0_9ROSI</name>
<protein>
    <submittedName>
        <fullName evidence="2">Uncharacterized protein</fullName>
    </submittedName>
</protein>
<comment type="caution">
    <text evidence="2">The sequence shown here is derived from an EMBL/GenBank/DDBJ whole genome shotgun (WGS) entry which is preliminary data.</text>
</comment>
<evidence type="ECO:0000313" key="3">
    <source>
        <dbReference type="Proteomes" id="UP001472677"/>
    </source>
</evidence>
<keyword evidence="3" id="KW-1185">Reference proteome</keyword>